<comment type="caution">
    <text evidence="3">The sequence shown here is derived from an EMBL/GenBank/DDBJ whole genome shotgun (WGS) entry which is preliminary data.</text>
</comment>
<evidence type="ECO:0000256" key="2">
    <source>
        <dbReference type="SAM" id="Phobius"/>
    </source>
</evidence>
<dbReference type="EMBL" id="JALLPB020000185">
    <property type="protein sequence ID" value="KAL3815743.1"/>
    <property type="molecule type" value="Genomic_DNA"/>
</dbReference>
<evidence type="ECO:0000256" key="1">
    <source>
        <dbReference type="SAM" id="MobiDB-lite"/>
    </source>
</evidence>
<feature type="compositionally biased region" description="Low complexity" evidence="1">
    <location>
        <begin position="48"/>
        <end position="57"/>
    </location>
</feature>
<dbReference type="Proteomes" id="UP001530377">
    <property type="component" value="Unassembled WGS sequence"/>
</dbReference>
<proteinExistence type="predicted"/>
<keyword evidence="2" id="KW-0472">Membrane</keyword>
<name>A0ABD3RS98_9STRA</name>
<feature type="region of interest" description="Disordered" evidence="1">
    <location>
        <begin position="135"/>
        <end position="161"/>
    </location>
</feature>
<feature type="region of interest" description="Disordered" evidence="1">
    <location>
        <begin position="1"/>
        <end position="75"/>
    </location>
</feature>
<reference evidence="3 4" key="1">
    <citation type="submission" date="2024-10" db="EMBL/GenBank/DDBJ databases">
        <title>Updated reference genomes for cyclostephanoid diatoms.</title>
        <authorList>
            <person name="Roberts W.R."/>
            <person name="Alverson A.J."/>
        </authorList>
    </citation>
    <scope>NUCLEOTIDE SEQUENCE [LARGE SCALE GENOMIC DNA]</scope>
    <source>
        <strain evidence="3 4">AJA228-03</strain>
    </source>
</reference>
<keyword evidence="2" id="KW-0812">Transmembrane</keyword>
<protein>
    <submittedName>
        <fullName evidence="3">Uncharacterized protein</fullName>
    </submittedName>
</protein>
<feature type="transmembrane region" description="Helical" evidence="2">
    <location>
        <begin position="331"/>
        <end position="352"/>
    </location>
</feature>
<feature type="compositionally biased region" description="Basic and acidic residues" evidence="1">
    <location>
        <begin position="375"/>
        <end position="390"/>
    </location>
</feature>
<feature type="region of interest" description="Disordered" evidence="1">
    <location>
        <begin position="362"/>
        <end position="400"/>
    </location>
</feature>
<evidence type="ECO:0000313" key="3">
    <source>
        <dbReference type="EMBL" id="KAL3815743.1"/>
    </source>
</evidence>
<organism evidence="3 4">
    <name type="scientific">Cyclostephanos tholiformis</name>
    <dbReference type="NCBI Taxonomy" id="382380"/>
    <lineage>
        <taxon>Eukaryota</taxon>
        <taxon>Sar</taxon>
        <taxon>Stramenopiles</taxon>
        <taxon>Ochrophyta</taxon>
        <taxon>Bacillariophyta</taxon>
        <taxon>Coscinodiscophyceae</taxon>
        <taxon>Thalassiosirophycidae</taxon>
        <taxon>Stephanodiscales</taxon>
        <taxon>Stephanodiscaceae</taxon>
        <taxon>Cyclostephanos</taxon>
    </lineage>
</organism>
<feature type="compositionally biased region" description="Acidic residues" evidence="1">
    <location>
        <begin position="140"/>
        <end position="161"/>
    </location>
</feature>
<accession>A0ABD3RS98</accession>
<dbReference type="AlphaFoldDB" id="A0ABD3RS98"/>
<gene>
    <name evidence="3" type="ORF">ACHAXA_004945</name>
</gene>
<keyword evidence="2" id="KW-1133">Transmembrane helix</keyword>
<evidence type="ECO:0000313" key="4">
    <source>
        <dbReference type="Proteomes" id="UP001530377"/>
    </source>
</evidence>
<sequence length="489" mass="52721">MTASTSWTMSTTAISLPPRRTGTAPVRPRRRNVGMMTRTMEEEEEDNNSNNNTLSSNAAHHSCAPPPPRNESHYNPTTNETLYFVTDVEVYEIGVLFDYEIRHAKGVSWGETAGSGWGDAVGVFVDDTKDFFGNLFGNGDEGDGDGGGDDGGEKGDDEEEDAGRVRLRELDEYMAARLWNGTLLDDDMTWNDDQECMGLMITDEGVPASDAGGDVTEFETRLLGISYEPLDYVNPDGCAIKVPTCTSIRGQVNVAYSGTDEYGVIQTVVLRLLDGMDSGTFIPPGSAALNLVFLGAEESVSVSGTGQSIAVSSARGTDLPAEEEESYLSKYGTMFVCFVAILGAGTVAAMYVRYKRRQRRKRDTTETANLSYDTSRNKVEKGPEVVHADEGDSSLGDGVPPVDSPPVDIPSGNASAANLVPDDSFATDWQEAQEIMSKISDDEVVARDILSRVDVNVSSGKGSASVDEIEVNLPSDNAPTNKGWWGKRT</sequence>
<feature type="compositionally biased region" description="Low complexity" evidence="1">
    <location>
        <begin position="1"/>
        <end position="15"/>
    </location>
</feature>
<keyword evidence="4" id="KW-1185">Reference proteome</keyword>